<dbReference type="EMBL" id="CP095407">
    <property type="protein sequence ID" value="USU95392.1"/>
    <property type="molecule type" value="Genomic_DNA"/>
</dbReference>
<dbReference type="RefSeq" id="WP_017386272.1">
    <property type="nucleotide sequence ID" value="NZ_CP029610.1"/>
</dbReference>
<accession>A0AAE9M9K7</accession>
<protein>
    <submittedName>
        <fullName evidence="1">Uncharacterized protein</fullName>
    </submittedName>
</protein>
<sequence length="160" mass="18411">MGSKKKIFEPITGIGINRAIELSKSIPEKLNNFQEDIRYLDSNQLFQKQFTHQLLAITNDLEELNHLLLVMAKPKDIYYSSLRTALAAVSNISNALIITAYYLDSENKYKRLLNKNTFSFEVNLILKKLDFVKQILERLSKGNSSNRGIERPVSDFRSRA</sequence>
<reference evidence="1" key="1">
    <citation type="submission" date="2022-04" db="EMBL/GenBank/DDBJ databases">
        <title>Emergence of ST220 Acinetobacter pittii strain in bloodstream infection, which co-producing chromosomal NDM-1 and OXA-820 carbapenemases.</title>
        <authorList>
            <person name="Tian C."/>
            <person name="Xing M."/>
            <person name="Fu L."/>
            <person name="Xia D."/>
        </authorList>
    </citation>
    <scope>NUCLEOTIDE SEQUENCE</scope>
    <source>
        <strain evidence="1">TCM</strain>
    </source>
</reference>
<organism evidence="1 2">
    <name type="scientific">Acinetobacter pittii</name>
    <name type="common">Acinetobacter genomosp. 3</name>
    <dbReference type="NCBI Taxonomy" id="48296"/>
    <lineage>
        <taxon>Bacteria</taxon>
        <taxon>Pseudomonadati</taxon>
        <taxon>Pseudomonadota</taxon>
        <taxon>Gammaproteobacteria</taxon>
        <taxon>Moraxellales</taxon>
        <taxon>Moraxellaceae</taxon>
        <taxon>Acinetobacter</taxon>
        <taxon>Acinetobacter calcoaceticus/baumannii complex</taxon>
    </lineage>
</organism>
<evidence type="ECO:0000313" key="2">
    <source>
        <dbReference type="Proteomes" id="UP001055514"/>
    </source>
</evidence>
<dbReference type="Proteomes" id="UP001055514">
    <property type="component" value="Chromosome"/>
</dbReference>
<evidence type="ECO:0000313" key="1">
    <source>
        <dbReference type="EMBL" id="USU95392.1"/>
    </source>
</evidence>
<proteinExistence type="predicted"/>
<name>A0AAE9M9K7_ACIPI</name>
<dbReference type="AlphaFoldDB" id="A0AAE9M9K7"/>
<gene>
    <name evidence="1" type="ORF">MWH18_03745</name>
</gene>